<reference evidence="2 3" key="1">
    <citation type="submission" date="2017-04" db="EMBL/GenBank/DDBJ databases">
        <authorList>
            <person name="Afonso C.L."/>
            <person name="Miller P.J."/>
            <person name="Scott M.A."/>
            <person name="Spackman E."/>
            <person name="Goraichik I."/>
            <person name="Dimitrov K.M."/>
            <person name="Suarez D.L."/>
            <person name="Swayne D.E."/>
        </authorList>
    </citation>
    <scope>NUCLEOTIDE SEQUENCE [LARGE SCALE GENOMIC DNA]</scope>
    <source>
        <strain evidence="2 3">KR-140</strain>
    </source>
</reference>
<evidence type="ECO:0000259" key="1">
    <source>
        <dbReference type="Pfam" id="PF13115"/>
    </source>
</evidence>
<keyword evidence="3" id="KW-1185">Reference proteome</keyword>
<sequence>MSRLPRARRVLISLLILGGASLATVLLGGAATSTHMAAIPQGLDYGMTRPSNHRLFRATYTPSVTPIPIGRLHSWTLHLETLDGQPIEGARIEVDGDMPQHGHGLPTRPVADANLGHGNYRVDGLRYQMGGWWVMDFKVSSGQQTDTVRFNLMLEK</sequence>
<dbReference type="EMBL" id="FWWU01000007">
    <property type="protein sequence ID" value="SMB84313.1"/>
    <property type="molecule type" value="Genomic_DNA"/>
</dbReference>
<dbReference type="Proteomes" id="UP000192582">
    <property type="component" value="Unassembled WGS sequence"/>
</dbReference>
<protein>
    <submittedName>
        <fullName evidence="2">YtkA-like</fullName>
    </submittedName>
</protein>
<accession>A0A1W1UTC7</accession>
<dbReference type="STRING" id="695939.SAMN00790413_05079"/>
<dbReference type="InterPro" id="IPR032693">
    <property type="entry name" value="YtkA-like_dom"/>
</dbReference>
<proteinExistence type="predicted"/>
<name>A0A1W1UTC7_9DEIO</name>
<dbReference type="RefSeq" id="WP_084046770.1">
    <property type="nucleotide sequence ID" value="NZ_FWWU01000007.1"/>
</dbReference>
<evidence type="ECO:0000313" key="3">
    <source>
        <dbReference type="Proteomes" id="UP000192582"/>
    </source>
</evidence>
<dbReference type="Pfam" id="PF13115">
    <property type="entry name" value="YtkA"/>
    <property type="match status" value="1"/>
</dbReference>
<organism evidence="2 3">
    <name type="scientific">Deinococcus hopiensis KR-140</name>
    <dbReference type="NCBI Taxonomy" id="695939"/>
    <lineage>
        <taxon>Bacteria</taxon>
        <taxon>Thermotogati</taxon>
        <taxon>Deinococcota</taxon>
        <taxon>Deinococci</taxon>
        <taxon>Deinococcales</taxon>
        <taxon>Deinococcaceae</taxon>
        <taxon>Deinococcus</taxon>
    </lineage>
</organism>
<gene>
    <name evidence="2" type="ORF">SAMN00790413_05079</name>
</gene>
<dbReference type="OrthoDB" id="330101at2"/>
<evidence type="ECO:0000313" key="2">
    <source>
        <dbReference type="EMBL" id="SMB84313.1"/>
    </source>
</evidence>
<dbReference type="AlphaFoldDB" id="A0A1W1UTC7"/>
<feature type="domain" description="YtkA-like" evidence="1">
    <location>
        <begin position="72"/>
        <end position="134"/>
    </location>
</feature>